<comment type="similarity">
    <text evidence="1 6">Belongs to the CISD protein family. CISD2 subfamily.</text>
</comment>
<dbReference type="Proteomes" id="UP000582659">
    <property type="component" value="Unassembled WGS sequence"/>
</dbReference>
<reference evidence="12" key="1">
    <citation type="submission" date="2016-11" db="UniProtKB">
        <authorList>
            <consortium name="WormBaseParasite"/>
        </authorList>
    </citation>
    <scope>IDENTIFICATION</scope>
</reference>
<dbReference type="GO" id="GO:0005789">
    <property type="term" value="C:endoplasmic reticulum membrane"/>
    <property type="evidence" value="ECO:0007669"/>
    <property type="project" value="UniProtKB-SubCell"/>
</dbReference>
<dbReference type="InterPro" id="IPR045131">
    <property type="entry name" value="CISD1/2"/>
</dbReference>
<dbReference type="InterPro" id="IPR042216">
    <property type="entry name" value="MitoNEET_CISD"/>
</dbReference>
<reference evidence="9" key="2">
    <citation type="submission" date="2020-09" db="EMBL/GenBank/DDBJ databases">
        <authorList>
            <person name="Kikuchi T."/>
        </authorList>
    </citation>
    <scope>NUCLEOTIDE SEQUENCE</scope>
    <source>
        <strain evidence="9">Ka4C1</strain>
    </source>
</reference>
<evidence type="ECO:0000256" key="3">
    <source>
        <dbReference type="ARBA" id="ARBA00022723"/>
    </source>
</evidence>
<organism evidence="10 12">
    <name type="scientific">Bursaphelenchus xylophilus</name>
    <name type="common">Pinewood nematode worm</name>
    <name type="synonym">Aphelenchoides xylophilus</name>
    <dbReference type="NCBI Taxonomy" id="6326"/>
    <lineage>
        <taxon>Eukaryota</taxon>
        <taxon>Metazoa</taxon>
        <taxon>Ecdysozoa</taxon>
        <taxon>Nematoda</taxon>
        <taxon>Chromadorea</taxon>
        <taxon>Rhabditida</taxon>
        <taxon>Tylenchina</taxon>
        <taxon>Tylenchomorpha</taxon>
        <taxon>Aphelenchoidea</taxon>
        <taxon>Aphelenchoididae</taxon>
        <taxon>Bursaphelenchus</taxon>
    </lineage>
</organism>
<keyword evidence="5 6" id="KW-0411">Iron-sulfur</keyword>
<dbReference type="Gene3D" id="3.40.5.90">
    <property type="entry name" value="CDGSH iron-sulfur domain, mitoNEET-type"/>
    <property type="match status" value="1"/>
</dbReference>
<dbReference type="OrthoDB" id="449252at2759"/>
<evidence type="ECO:0000256" key="4">
    <source>
        <dbReference type="ARBA" id="ARBA00023004"/>
    </source>
</evidence>
<dbReference type="GO" id="GO:0005741">
    <property type="term" value="C:mitochondrial outer membrane"/>
    <property type="evidence" value="ECO:0007669"/>
    <property type="project" value="TreeGrafter"/>
</dbReference>
<evidence type="ECO:0000256" key="7">
    <source>
        <dbReference type="SAM" id="SignalP"/>
    </source>
</evidence>
<evidence type="ECO:0000256" key="6">
    <source>
        <dbReference type="RuleBase" id="RU369084"/>
    </source>
</evidence>
<dbReference type="FunFam" id="3.40.5.90:FF:000001">
    <property type="entry name" value="CDGSH iron-sulfur domain-containing protein 1"/>
    <property type="match status" value="1"/>
</dbReference>
<dbReference type="EMBL" id="CAJFDI010000002">
    <property type="protein sequence ID" value="CAD5214226.1"/>
    <property type="molecule type" value="Genomic_DNA"/>
</dbReference>
<accession>A0A1I7SCB0</accession>
<dbReference type="WBParaSite" id="BXY_1066100.1">
    <property type="protein sequence ID" value="BXY_1066100.1"/>
    <property type="gene ID" value="BXY_1066100"/>
</dbReference>
<dbReference type="eggNOG" id="KOG3461">
    <property type="taxonomic scope" value="Eukaryota"/>
</dbReference>
<dbReference type="GO" id="GO:0010506">
    <property type="term" value="P:regulation of autophagy"/>
    <property type="evidence" value="ECO:0007669"/>
    <property type="project" value="UniProtKB-UniRule"/>
</dbReference>
<keyword evidence="3 6" id="KW-0479">Metal-binding</keyword>
<protein>
    <recommendedName>
        <fullName evidence="6">CDGSH iron-sulfur domain-containing protein 2 homologue</fullName>
    </recommendedName>
</protein>
<dbReference type="Proteomes" id="UP000095284">
    <property type="component" value="Unplaced"/>
</dbReference>
<evidence type="ECO:0000313" key="10">
    <source>
        <dbReference type="Proteomes" id="UP000095284"/>
    </source>
</evidence>
<dbReference type="SMART" id="SM00704">
    <property type="entry name" value="ZnF_CDGSH"/>
    <property type="match status" value="1"/>
</dbReference>
<dbReference type="AlphaFoldDB" id="A0A1I7SCB0"/>
<evidence type="ECO:0000313" key="9">
    <source>
        <dbReference type="EMBL" id="CAD5214226.1"/>
    </source>
</evidence>
<keyword evidence="4 6" id="KW-0408">Iron</keyword>
<name>A0A1I7SCB0_BURXY</name>
<feature type="transmembrane region" description="Helical" evidence="6">
    <location>
        <begin position="66"/>
        <end position="90"/>
    </location>
</feature>
<keyword evidence="11" id="KW-1185">Reference proteome</keyword>
<evidence type="ECO:0000259" key="8">
    <source>
        <dbReference type="SMART" id="SM00704"/>
    </source>
</evidence>
<keyword evidence="2 6" id="KW-0001">2Fe-2S</keyword>
<proteinExistence type="inferred from homology"/>
<evidence type="ECO:0000256" key="2">
    <source>
        <dbReference type="ARBA" id="ARBA00022714"/>
    </source>
</evidence>
<dbReference type="SMR" id="A0A1I7SCB0"/>
<evidence type="ECO:0000256" key="5">
    <source>
        <dbReference type="ARBA" id="ARBA00023014"/>
    </source>
</evidence>
<gene>
    <name evidence="9" type="ORF">BXYJ_LOCUS3424</name>
</gene>
<feature type="domain" description="Iron-binding zinc finger CDGSH type" evidence="8">
    <location>
        <begin position="105"/>
        <end position="143"/>
    </location>
</feature>
<dbReference type="GO" id="GO:0046872">
    <property type="term" value="F:metal ion binding"/>
    <property type="evidence" value="ECO:0007669"/>
    <property type="project" value="UniProtKB-UniRule"/>
</dbReference>
<keyword evidence="6" id="KW-0472">Membrane</keyword>
<keyword evidence="6" id="KW-0256">Endoplasmic reticulum</keyword>
<dbReference type="InterPro" id="IPR018967">
    <property type="entry name" value="FeS-contain_CDGSH-typ"/>
</dbReference>
<keyword evidence="7" id="KW-0732">Signal</keyword>
<dbReference type="GO" id="GO:0051537">
    <property type="term" value="F:2 iron, 2 sulfur cluster binding"/>
    <property type="evidence" value="ECO:0007669"/>
    <property type="project" value="UniProtKB-UniRule"/>
</dbReference>
<dbReference type="Proteomes" id="UP000659654">
    <property type="component" value="Unassembled WGS sequence"/>
</dbReference>
<dbReference type="PANTHER" id="PTHR13680">
    <property type="entry name" value="CDGSH IRON-SULFUR DOMAIN-CONTAINING PROTEIN 1"/>
    <property type="match status" value="1"/>
</dbReference>
<feature type="chain" id="PRO_5035359898" description="CDGSH iron-sulfur domain-containing protein 2 homologue" evidence="7">
    <location>
        <begin position="26"/>
        <end position="160"/>
    </location>
</feature>
<dbReference type="PANTHER" id="PTHR13680:SF5">
    <property type="entry name" value="CDGSH IRON-SULFUR DOMAIN-CONTAINING PROTEIN 1"/>
    <property type="match status" value="1"/>
</dbReference>
<feature type="signal peptide" evidence="7">
    <location>
        <begin position="1"/>
        <end position="25"/>
    </location>
</feature>
<sequence length="160" mass="17131">MASYNITLIMGLCGFLLLNARVAWAKVEEEVEELVGESLTSSHFQSGSGEMVCPHSQASSNCHAKLVAIGAGLLAGGAVVGYFVGTYLTARKARCNGKIKLDTDKVVDSTDIEDIGEKKAFCRCWKSEKFPYCDGSHNKHNKDTGDNVGPLIVSGKKEAS</sequence>
<evidence type="ECO:0000313" key="12">
    <source>
        <dbReference type="WBParaSite" id="BXY_1066100.1"/>
    </source>
</evidence>
<dbReference type="Pfam" id="PF09360">
    <property type="entry name" value="zf-CDGSH"/>
    <property type="match status" value="1"/>
</dbReference>
<evidence type="ECO:0000256" key="1">
    <source>
        <dbReference type="ARBA" id="ARBA00008624"/>
    </source>
</evidence>
<keyword evidence="6" id="KW-0812">Transmembrane</keyword>
<evidence type="ECO:0000313" key="11">
    <source>
        <dbReference type="Proteomes" id="UP000659654"/>
    </source>
</evidence>
<dbReference type="EMBL" id="CAJFCV020000002">
    <property type="protein sequence ID" value="CAG9094444.1"/>
    <property type="molecule type" value="Genomic_DNA"/>
</dbReference>
<comment type="cofactor">
    <cofactor evidence="6">
        <name>[2Fe-2S] cluster</name>
        <dbReference type="ChEBI" id="CHEBI:190135"/>
    </cofactor>
    <text evidence="6">Binds 1 [2Fe-2S] cluster.</text>
</comment>
<keyword evidence="6" id="KW-1133">Transmembrane helix</keyword>
<comment type="subcellular location">
    <subcellularLocation>
        <location evidence="6">Endoplasmic reticulum membrane</location>
        <topology evidence="6">Single-pass membrane protein</topology>
    </subcellularLocation>
</comment>